<dbReference type="Gene3D" id="3.30.300.30">
    <property type="match status" value="1"/>
</dbReference>
<dbReference type="InterPro" id="IPR005914">
    <property type="entry name" value="Acac_CoA_synth"/>
</dbReference>
<evidence type="ECO:0000256" key="4">
    <source>
        <dbReference type="ARBA" id="ARBA00022741"/>
    </source>
</evidence>
<protein>
    <submittedName>
        <fullName evidence="9">Acetoacetate--CoA ligase</fullName>
        <ecNumber evidence="9">6.2.1.16</ecNumber>
    </submittedName>
</protein>
<dbReference type="PANTHER" id="PTHR42921">
    <property type="entry name" value="ACETOACETYL-COA SYNTHETASE"/>
    <property type="match status" value="1"/>
</dbReference>
<evidence type="ECO:0000256" key="3">
    <source>
        <dbReference type="ARBA" id="ARBA00022723"/>
    </source>
</evidence>
<dbReference type="SUPFAM" id="SSF56801">
    <property type="entry name" value="Acetyl-CoA synthetase-like"/>
    <property type="match status" value="1"/>
</dbReference>
<dbReference type="OrthoDB" id="9803968at2"/>
<name>A0A4V3AP80_9HYPH</name>
<dbReference type="GO" id="GO:0006629">
    <property type="term" value="P:lipid metabolic process"/>
    <property type="evidence" value="ECO:0007669"/>
    <property type="project" value="InterPro"/>
</dbReference>
<evidence type="ECO:0000259" key="6">
    <source>
        <dbReference type="Pfam" id="PF00501"/>
    </source>
</evidence>
<dbReference type="Pfam" id="PF00501">
    <property type="entry name" value="AMP-binding"/>
    <property type="match status" value="1"/>
</dbReference>
<comment type="caution">
    <text evidence="9">The sequence shown here is derived from an EMBL/GenBank/DDBJ whole genome shotgun (WGS) entry which is preliminary data.</text>
</comment>
<dbReference type="AlphaFoldDB" id="A0A4V3AP80"/>
<dbReference type="PROSITE" id="PS00455">
    <property type="entry name" value="AMP_BINDING"/>
    <property type="match status" value="1"/>
</dbReference>
<dbReference type="EC" id="6.2.1.16" evidence="9"/>
<dbReference type="InterPro" id="IPR020845">
    <property type="entry name" value="AMP-binding_CS"/>
</dbReference>
<keyword evidence="2 9" id="KW-0436">Ligase</keyword>
<dbReference type="NCBIfam" id="NF002937">
    <property type="entry name" value="PRK03584.1"/>
    <property type="match status" value="1"/>
</dbReference>
<comment type="similarity">
    <text evidence="1">Belongs to the ATP-dependent AMP-binding enzyme family.</text>
</comment>
<dbReference type="InterPro" id="IPR045851">
    <property type="entry name" value="AMP-bd_C_sf"/>
</dbReference>
<evidence type="ECO:0000256" key="5">
    <source>
        <dbReference type="ARBA" id="ARBA00022840"/>
    </source>
</evidence>
<keyword evidence="10" id="KW-1185">Reference proteome</keyword>
<keyword evidence="5" id="KW-0067">ATP-binding</keyword>
<organism evidence="9 10">
    <name type="scientific">Rhizobium deserti</name>
    <dbReference type="NCBI Taxonomy" id="2547961"/>
    <lineage>
        <taxon>Bacteria</taxon>
        <taxon>Pseudomonadati</taxon>
        <taxon>Pseudomonadota</taxon>
        <taxon>Alphaproteobacteria</taxon>
        <taxon>Hyphomicrobiales</taxon>
        <taxon>Rhizobiaceae</taxon>
        <taxon>Rhizobium/Agrobacterium group</taxon>
        <taxon>Rhizobium</taxon>
    </lineage>
</organism>
<evidence type="ECO:0000313" key="9">
    <source>
        <dbReference type="EMBL" id="TDK35058.1"/>
    </source>
</evidence>
<sequence length="650" mass="71492">MGNEQPLWTPSLEAQHETPLYRFMGWCAEHYRVSFADYDAFHAWSIAEPAHFWSAVWDFCGVKGDKGASFLTGSQDMLAARFFPDATLNFAENLLAQSGPGDAILFRGEDKMEQRWSWDRLREEVSRLQQAFLTLGVTPGDRVAAMMPNMPETVACMLAAASIGAIWSSCSPDFGEQGVLDRFGQIEPKLFIACDGYWYNGKRQDTADKVRAVAAQLKTPVLVVPYAGDAPALAASLADGRTLGDFISAYETTTVEFFALPFSHPLYILFSSGTTGVPKCIVHSAGGTLLQHLKEHHLHCSLKPGEKLFYFTTCGWMMWNWLVSGLAVGATLCLFDGSPFAPDGNVLFTYAQNEKFAVFGTSAKYIDAVRKSGILPKQSHDLSALRLITSTGSPLSPEGFSFVYEGIKKDVHLASISGGTDIVSCFVLGNPLKPVWRGEIQGPGLGLAVDVWNDEGKPVRGEKGELVCTRAFPSMPIMFWNDPEGKKYRAAYFERFDNVWCHGDFAEWTEHGGIVIHGRSDATLNPGGVRIGTAEIYNQVEQMEEVAEALCIGQDWDDDVRVVLFVRLANGFSLDQNLVGAIKSRIRSGASPRHVPAKVIEVQDIPRTKSGKIVELAVRDVVHGRSVKNREALANPEALDLFADLTELRS</sequence>
<dbReference type="GO" id="GO:0005524">
    <property type="term" value="F:ATP binding"/>
    <property type="evidence" value="ECO:0007669"/>
    <property type="project" value="UniProtKB-KW"/>
</dbReference>
<dbReference type="CDD" id="cd05943">
    <property type="entry name" value="AACS"/>
    <property type="match status" value="1"/>
</dbReference>
<dbReference type="RefSeq" id="WP_133316481.1">
    <property type="nucleotide sequence ID" value="NZ_SMTL01000003.1"/>
</dbReference>
<dbReference type="PANTHER" id="PTHR42921:SF1">
    <property type="entry name" value="ACETOACETYL-COA SYNTHETASE"/>
    <property type="match status" value="1"/>
</dbReference>
<dbReference type="Pfam" id="PF16177">
    <property type="entry name" value="ACAS_N"/>
    <property type="match status" value="1"/>
</dbReference>
<feature type="domain" description="AMP-binding enzyme C-terminal" evidence="7">
    <location>
        <begin position="540"/>
        <end position="612"/>
    </location>
</feature>
<dbReference type="InterPro" id="IPR042099">
    <property type="entry name" value="ANL_N_sf"/>
</dbReference>
<dbReference type="InterPro" id="IPR000873">
    <property type="entry name" value="AMP-dep_synth/lig_dom"/>
</dbReference>
<dbReference type="InterPro" id="IPR032387">
    <property type="entry name" value="ACAS_N"/>
</dbReference>
<dbReference type="NCBIfam" id="TIGR01217">
    <property type="entry name" value="ac_ac_CoA_syn"/>
    <property type="match status" value="1"/>
</dbReference>
<dbReference type="Gene3D" id="3.40.50.12780">
    <property type="entry name" value="N-terminal domain of ligase-like"/>
    <property type="match status" value="1"/>
</dbReference>
<evidence type="ECO:0000256" key="2">
    <source>
        <dbReference type="ARBA" id="ARBA00022598"/>
    </source>
</evidence>
<evidence type="ECO:0000259" key="7">
    <source>
        <dbReference type="Pfam" id="PF13193"/>
    </source>
</evidence>
<keyword evidence="4" id="KW-0547">Nucleotide-binding</keyword>
<dbReference type="InterPro" id="IPR025110">
    <property type="entry name" value="AMP-bd_C"/>
</dbReference>
<dbReference type="GO" id="GO:0030729">
    <property type="term" value="F:acetoacetate-CoA ligase activity"/>
    <property type="evidence" value="ECO:0007669"/>
    <property type="project" value="UniProtKB-EC"/>
</dbReference>
<dbReference type="Proteomes" id="UP000295238">
    <property type="component" value="Unassembled WGS sequence"/>
</dbReference>
<evidence type="ECO:0000256" key="1">
    <source>
        <dbReference type="ARBA" id="ARBA00006432"/>
    </source>
</evidence>
<accession>A0A4V3AP80</accession>
<evidence type="ECO:0000259" key="8">
    <source>
        <dbReference type="Pfam" id="PF16177"/>
    </source>
</evidence>
<feature type="domain" description="Acetyl-coenzyme A synthetase N-terminal" evidence="8">
    <location>
        <begin position="38"/>
        <end position="93"/>
    </location>
</feature>
<proteinExistence type="inferred from homology"/>
<gene>
    <name evidence="9" type="ORF">E2F50_12375</name>
</gene>
<keyword evidence="3" id="KW-0479">Metal-binding</keyword>
<feature type="domain" description="AMP-dependent synthetase/ligase" evidence="6">
    <location>
        <begin position="103"/>
        <end position="468"/>
    </location>
</feature>
<reference evidence="9 10" key="1">
    <citation type="submission" date="2019-03" db="EMBL/GenBank/DDBJ databases">
        <title>Rhizobium sp. nov., an bacterium isolated from biocrust in Mu Us Desert.</title>
        <authorList>
            <person name="Lixiong L."/>
        </authorList>
    </citation>
    <scope>NUCLEOTIDE SEQUENCE [LARGE SCALE GENOMIC DNA]</scope>
    <source>
        <strain evidence="9 10">SPY-1</strain>
    </source>
</reference>
<evidence type="ECO:0000313" key="10">
    <source>
        <dbReference type="Proteomes" id="UP000295238"/>
    </source>
</evidence>
<dbReference type="Pfam" id="PF13193">
    <property type="entry name" value="AMP-binding_C"/>
    <property type="match status" value="1"/>
</dbReference>
<dbReference type="EMBL" id="SMTL01000003">
    <property type="protein sequence ID" value="TDK35058.1"/>
    <property type="molecule type" value="Genomic_DNA"/>
</dbReference>
<dbReference type="GO" id="GO:0046872">
    <property type="term" value="F:metal ion binding"/>
    <property type="evidence" value="ECO:0007669"/>
    <property type="project" value="UniProtKB-KW"/>
</dbReference>